<reference evidence="1" key="1">
    <citation type="journal article" date="2023" name="G3 (Bethesda)">
        <title>A reference genome for the long-term kleptoplast-retaining sea slug Elysia crispata morphotype clarki.</title>
        <authorList>
            <person name="Eastman K.E."/>
            <person name="Pendleton A.L."/>
            <person name="Shaikh M.A."/>
            <person name="Suttiyut T."/>
            <person name="Ogas R."/>
            <person name="Tomko P."/>
            <person name="Gavelis G."/>
            <person name="Widhalm J.R."/>
            <person name="Wisecaver J.H."/>
        </authorList>
    </citation>
    <scope>NUCLEOTIDE SEQUENCE</scope>
    <source>
        <strain evidence="1">ECLA1</strain>
    </source>
</reference>
<proteinExistence type="predicted"/>
<evidence type="ECO:0000313" key="1">
    <source>
        <dbReference type="EMBL" id="KAK3771556.1"/>
    </source>
</evidence>
<dbReference type="AlphaFoldDB" id="A0AAE1DI83"/>
<accession>A0AAE1DI83</accession>
<name>A0AAE1DI83_9GAST</name>
<evidence type="ECO:0000313" key="2">
    <source>
        <dbReference type="Proteomes" id="UP001283361"/>
    </source>
</evidence>
<keyword evidence="2" id="KW-1185">Reference proteome</keyword>
<comment type="caution">
    <text evidence="1">The sequence shown here is derived from an EMBL/GenBank/DDBJ whole genome shotgun (WGS) entry which is preliminary data.</text>
</comment>
<dbReference type="Proteomes" id="UP001283361">
    <property type="component" value="Unassembled WGS sequence"/>
</dbReference>
<organism evidence="1 2">
    <name type="scientific">Elysia crispata</name>
    <name type="common">lettuce slug</name>
    <dbReference type="NCBI Taxonomy" id="231223"/>
    <lineage>
        <taxon>Eukaryota</taxon>
        <taxon>Metazoa</taxon>
        <taxon>Spiralia</taxon>
        <taxon>Lophotrochozoa</taxon>
        <taxon>Mollusca</taxon>
        <taxon>Gastropoda</taxon>
        <taxon>Heterobranchia</taxon>
        <taxon>Euthyneura</taxon>
        <taxon>Panpulmonata</taxon>
        <taxon>Sacoglossa</taxon>
        <taxon>Placobranchoidea</taxon>
        <taxon>Plakobranchidae</taxon>
        <taxon>Elysia</taxon>
    </lineage>
</organism>
<dbReference type="EMBL" id="JAWDGP010003723">
    <property type="protein sequence ID" value="KAK3771556.1"/>
    <property type="molecule type" value="Genomic_DNA"/>
</dbReference>
<gene>
    <name evidence="1" type="ORF">RRG08_066645</name>
</gene>
<sequence>MWPVTWPGGRVDIGRGASHTEASGRSKEKRRAREVAELYYILLYFISINEAMVKCFNKCHRVGFDNRLFLFSFCGHERKLVQNHRLRAAKGSSYRDFNLMDLFSRMG</sequence>
<protein>
    <submittedName>
        <fullName evidence="1">Uncharacterized protein</fullName>
    </submittedName>
</protein>